<proteinExistence type="predicted"/>
<organism evidence="2 3">
    <name type="scientific">Arthrobotrys flagrans</name>
    <name type="common">Nematode-trapping fungus</name>
    <name type="synonym">Trichothecium flagrans</name>
    <dbReference type="NCBI Taxonomy" id="97331"/>
    <lineage>
        <taxon>Eukaryota</taxon>
        <taxon>Fungi</taxon>
        <taxon>Dikarya</taxon>
        <taxon>Ascomycota</taxon>
        <taxon>Pezizomycotina</taxon>
        <taxon>Orbiliomycetes</taxon>
        <taxon>Orbiliales</taxon>
        <taxon>Orbiliaceae</taxon>
        <taxon>Arthrobotrys</taxon>
    </lineage>
</organism>
<feature type="compositionally biased region" description="Basic and acidic residues" evidence="1">
    <location>
        <begin position="129"/>
        <end position="140"/>
    </location>
</feature>
<sequence>MPPQRTQKQARSAPGQLHRAPYRRSRSPQPQVTTITLIVPMSPTSGSPSSSPFLLGEAGETASPRPISPLQRRRHGSEPSLGVLPVPLKKVSRGSIEKTTKKSSRQSGPNATSSQRKSTKKSRATHSRRPTDAEAVRLLDEAGSARPERLVRSGQRRSGVRSQGQPMTHPGVRGMVRRRAVTTNTGAPVAVLNGQQLGVEGRVAPIGGEPVPALRQLGPRDHLLTMTEPTAEERYLQGVLQLRRRVEETFVPEGQQARAPAPPVPSRRVGLSEIPMNVLNNGPVVVGGGEVRQGVVTNHRQPRQRPGARTYQDYLRDAFGFR</sequence>
<dbReference type="GeneID" id="93585518"/>
<dbReference type="Proteomes" id="UP000283090">
    <property type="component" value="Unassembled WGS sequence"/>
</dbReference>
<accession>A0A437A0T3</accession>
<keyword evidence="3" id="KW-1185">Reference proteome</keyword>
<feature type="compositionally biased region" description="Low complexity" evidence="1">
    <location>
        <begin position="40"/>
        <end position="52"/>
    </location>
</feature>
<dbReference type="OrthoDB" id="5398109at2759"/>
<feature type="compositionally biased region" description="Polar residues" evidence="1">
    <location>
        <begin position="1"/>
        <end position="10"/>
    </location>
</feature>
<dbReference type="RefSeq" id="XP_067490414.1">
    <property type="nucleotide sequence ID" value="XM_067632113.1"/>
</dbReference>
<evidence type="ECO:0000256" key="1">
    <source>
        <dbReference type="SAM" id="MobiDB-lite"/>
    </source>
</evidence>
<feature type="compositionally biased region" description="Basic residues" evidence="1">
    <location>
        <begin position="117"/>
        <end position="128"/>
    </location>
</feature>
<protein>
    <submittedName>
        <fullName evidence="2">Uncharacterized protein</fullName>
    </submittedName>
</protein>
<gene>
    <name evidence="2" type="ORF">DFL_003207</name>
</gene>
<dbReference type="EMBL" id="SAEB01000006">
    <property type="protein sequence ID" value="RVD84870.1"/>
    <property type="molecule type" value="Genomic_DNA"/>
</dbReference>
<name>A0A437A0T3_ARTFL</name>
<evidence type="ECO:0000313" key="3">
    <source>
        <dbReference type="Proteomes" id="UP000283090"/>
    </source>
</evidence>
<evidence type="ECO:0000313" key="2">
    <source>
        <dbReference type="EMBL" id="RVD84870.1"/>
    </source>
</evidence>
<feature type="compositionally biased region" description="Polar residues" evidence="1">
    <location>
        <begin position="27"/>
        <end position="36"/>
    </location>
</feature>
<comment type="caution">
    <text evidence="2">The sequence shown here is derived from an EMBL/GenBank/DDBJ whole genome shotgun (WGS) entry which is preliminary data.</text>
</comment>
<feature type="region of interest" description="Disordered" evidence="1">
    <location>
        <begin position="1"/>
        <end position="171"/>
    </location>
</feature>
<dbReference type="AlphaFoldDB" id="A0A437A0T3"/>
<reference evidence="2 3" key="1">
    <citation type="submission" date="2019-01" db="EMBL/GenBank/DDBJ databases">
        <title>Intercellular communication is required for trap formation in the nematode-trapping fungus Duddingtonia flagrans.</title>
        <authorList>
            <person name="Youssar L."/>
            <person name="Wernet V."/>
            <person name="Hensel N."/>
            <person name="Hildebrandt H.-G."/>
            <person name="Fischer R."/>
        </authorList>
    </citation>
    <scope>NUCLEOTIDE SEQUENCE [LARGE SCALE GENOMIC DNA]</scope>
    <source>
        <strain evidence="2 3">CBS H-5679</strain>
    </source>
</reference>
<dbReference type="VEuPathDB" id="FungiDB:DFL_003207"/>